<gene>
    <name evidence="2" type="ORF">CIHG_01347</name>
</gene>
<dbReference type="Proteomes" id="UP000054563">
    <property type="component" value="Unassembled WGS sequence"/>
</dbReference>
<dbReference type="EMBL" id="DS016983">
    <property type="protein sequence ID" value="KMU83564.1"/>
    <property type="molecule type" value="Genomic_DNA"/>
</dbReference>
<sequence length="44" mass="4796">MGHYGALERVRPRRQRSTRGTEDGEVTAVIKFISLGAPSAKEAP</sequence>
<feature type="compositionally biased region" description="Basic and acidic residues" evidence="1">
    <location>
        <begin position="1"/>
        <end position="10"/>
    </location>
</feature>
<proteinExistence type="predicted"/>
<feature type="region of interest" description="Disordered" evidence="1">
    <location>
        <begin position="1"/>
        <end position="23"/>
    </location>
</feature>
<dbReference type="AlphaFoldDB" id="A0A0J8RHS7"/>
<evidence type="ECO:0000313" key="3">
    <source>
        <dbReference type="Proteomes" id="UP000054563"/>
    </source>
</evidence>
<name>A0A0J8RHS7_COCIT</name>
<accession>A0A0J8RHS7</accession>
<dbReference type="VEuPathDB" id="FungiDB:CIHG_01347"/>
<organism evidence="2 3">
    <name type="scientific">Coccidioides immitis H538.4</name>
    <dbReference type="NCBI Taxonomy" id="396776"/>
    <lineage>
        <taxon>Eukaryota</taxon>
        <taxon>Fungi</taxon>
        <taxon>Dikarya</taxon>
        <taxon>Ascomycota</taxon>
        <taxon>Pezizomycotina</taxon>
        <taxon>Eurotiomycetes</taxon>
        <taxon>Eurotiomycetidae</taxon>
        <taxon>Onygenales</taxon>
        <taxon>Onygenaceae</taxon>
        <taxon>Coccidioides</taxon>
    </lineage>
</organism>
<evidence type="ECO:0000313" key="2">
    <source>
        <dbReference type="EMBL" id="KMU83564.1"/>
    </source>
</evidence>
<reference evidence="3" key="1">
    <citation type="journal article" date="2010" name="Genome Res.">
        <title>Population genomic sequencing of Coccidioides fungi reveals recent hybridization and transposon control.</title>
        <authorList>
            <person name="Neafsey D.E."/>
            <person name="Barker B.M."/>
            <person name="Sharpton T.J."/>
            <person name="Stajich J.E."/>
            <person name="Park D.J."/>
            <person name="Whiston E."/>
            <person name="Hung C.-Y."/>
            <person name="McMahan C."/>
            <person name="White J."/>
            <person name="Sykes S."/>
            <person name="Heiman D."/>
            <person name="Young S."/>
            <person name="Zeng Q."/>
            <person name="Abouelleil A."/>
            <person name="Aftuck L."/>
            <person name="Bessette D."/>
            <person name="Brown A."/>
            <person name="FitzGerald M."/>
            <person name="Lui A."/>
            <person name="Macdonald J.P."/>
            <person name="Priest M."/>
            <person name="Orbach M.J."/>
            <person name="Galgiani J.N."/>
            <person name="Kirkland T.N."/>
            <person name="Cole G.T."/>
            <person name="Birren B.W."/>
            <person name="Henn M.R."/>
            <person name="Taylor J.W."/>
            <person name="Rounsley S.D."/>
        </authorList>
    </citation>
    <scope>NUCLEOTIDE SEQUENCE [LARGE SCALE GENOMIC DNA]</scope>
    <source>
        <strain evidence="3">H538.4</strain>
    </source>
</reference>
<protein>
    <submittedName>
        <fullName evidence="2">Uncharacterized protein</fullName>
    </submittedName>
</protein>
<evidence type="ECO:0000256" key="1">
    <source>
        <dbReference type="SAM" id="MobiDB-lite"/>
    </source>
</evidence>